<gene>
    <name evidence="1" type="ORF">ERS137966_02649</name>
</gene>
<sequence length="94" mass="10979">MYQQRKQKLIYQRDFNQRLKLLGDIRCGGWEFRCGEFLGKNLSGIQVQISLHEPDAFTVRTLCKQDASFESIWSYVHDHLRIPDTTGRTTGTTK</sequence>
<name>A0ABM9SY53_YERAL</name>
<dbReference type="Proteomes" id="UP000038647">
    <property type="component" value="Unassembled WGS sequence"/>
</dbReference>
<accession>A0ABM9SY53</accession>
<reference evidence="1 2" key="1">
    <citation type="submission" date="2015-03" db="EMBL/GenBank/DDBJ databases">
        <authorList>
            <consortium name="Pathogen Informatics"/>
            <person name="Murphy D."/>
        </authorList>
    </citation>
    <scope>NUCLEOTIDE SEQUENCE [LARGE SCALE GENOMIC DNA]</scope>
    <source>
        <strain evidence="1 2">IP08791</strain>
    </source>
</reference>
<organism evidence="1 2">
    <name type="scientific">Yersinia aldovae</name>
    <dbReference type="NCBI Taxonomy" id="29483"/>
    <lineage>
        <taxon>Bacteria</taxon>
        <taxon>Pseudomonadati</taxon>
        <taxon>Pseudomonadota</taxon>
        <taxon>Gammaproteobacteria</taxon>
        <taxon>Enterobacterales</taxon>
        <taxon>Yersiniaceae</taxon>
        <taxon>Yersinia</taxon>
    </lineage>
</organism>
<evidence type="ECO:0000313" key="1">
    <source>
        <dbReference type="EMBL" id="CNL23570.1"/>
    </source>
</evidence>
<protein>
    <submittedName>
        <fullName evidence="1">Uncharacterized protein</fullName>
    </submittedName>
</protein>
<keyword evidence="2" id="KW-1185">Reference proteome</keyword>
<comment type="caution">
    <text evidence="1">The sequence shown here is derived from an EMBL/GenBank/DDBJ whole genome shotgun (WGS) entry which is preliminary data.</text>
</comment>
<proteinExistence type="predicted"/>
<evidence type="ECO:0000313" key="2">
    <source>
        <dbReference type="Proteomes" id="UP000038647"/>
    </source>
</evidence>
<dbReference type="EMBL" id="CQEH01000011">
    <property type="protein sequence ID" value="CNL23570.1"/>
    <property type="molecule type" value="Genomic_DNA"/>
</dbReference>